<feature type="domain" description="DNA2/NAM7 helicase-like C-terminal" evidence="1">
    <location>
        <begin position="28"/>
        <end position="121"/>
    </location>
</feature>
<accession>A0A835I8T2</accession>
<gene>
    <name evidence="2" type="ORF">IFM89_035802</name>
</gene>
<dbReference type="EMBL" id="JADFTS010000004">
    <property type="protein sequence ID" value="KAF9611817.1"/>
    <property type="molecule type" value="Genomic_DNA"/>
</dbReference>
<dbReference type="AlphaFoldDB" id="A0A835I8T2"/>
<organism evidence="2 3">
    <name type="scientific">Coptis chinensis</name>
    <dbReference type="NCBI Taxonomy" id="261450"/>
    <lineage>
        <taxon>Eukaryota</taxon>
        <taxon>Viridiplantae</taxon>
        <taxon>Streptophyta</taxon>
        <taxon>Embryophyta</taxon>
        <taxon>Tracheophyta</taxon>
        <taxon>Spermatophyta</taxon>
        <taxon>Magnoliopsida</taxon>
        <taxon>Ranunculales</taxon>
        <taxon>Ranunculaceae</taxon>
        <taxon>Coptidoideae</taxon>
        <taxon>Coptis</taxon>
    </lineage>
</organism>
<evidence type="ECO:0000313" key="2">
    <source>
        <dbReference type="EMBL" id="KAF9611817.1"/>
    </source>
</evidence>
<dbReference type="Pfam" id="PF13087">
    <property type="entry name" value="AAA_12"/>
    <property type="match status" value="1"/>
</dbReference>
<dbReference type="PANTHER" id="PTHR10887">
    <property type="entry name" value="DNA2/NAM7 HELICASE FAMILY"/>
    <property type="match status" value="1"/>
</dbReference>
<evidence type="ECO:0000259" key="1">
    <source>
        <dbReference type="Pfam" id="PF13087"/>
    </source>
</evidence>
<dbReference type="PANTHER" id="PTHR10887:SF515">
    <property type="entry name" value="P-LOOP CONTAINING NUCLEOSIDE TRIPHOSPHATE HYDROLASES SUPERFAMILY PROTEIN"/>
    <property type="match status" value="1"/>
</dbReference>
<comment type="caution">
    <text evidence="2">The sequence shown here is derived from an EMBL/GenBank/DDBJ whole genome shotgun (WGS) entry which is preliminary data.</text>
</comment>
<dbReference type="Gene3D" id="3.40.50.300">
    <property type="entry name" value="P-loop containing nucleotide triphosphate hydrolases"/>
    <property type="match status" value="1"/>
</dbReference>
<name>A0A835I8T2_9MAGN</name>
<sequence>MLASYSSALLSRFFCGKYAESTDLVVHIYKAYSFIDVVDGKEISNDYGEDWKNIVEAAVVIKILTKLFRARVNSGGKLSIAVISPYKAQVQLIQEMSSERIESNSEISPWVRSSEEIQNCEVDIRLQLFFLLFKDGVGYCCIRMVEGEGQVCAFWGLLGYHGCHQG</sequence>
<dbReference type="Proteomes" id="UP000631114">
    <property type="component" value="Unassembled WGS sequence"/>
</dbReference>
<evidence type="ECO:0000313" key="3">
    <source>
        <dbReference type="Proteomes" id="UP000631114"/>
    </source>
</evidence>
<protein>
    <recommendedName>
        <fullName evidence="1">DNA2/NAM7 helicase-like C-terminal domain-containing protein</fullName>
    </recommendedName>
</protein>
<reference evidence="2 3" key="1">
    <citation type="submission" date="2020-10" db="EMBL/GenBank/DDBJ databases">
        <title>The Coptis chinensis genome and diversification of protoberbering-type alkaloids.</title>
        <authorList>
            <person name="Wang B."/>
            <person name="Shu S."/>
            <person name="Song C."/>
            <person name="Liu Y."/>
        </authorList>
    </citation>
    <scope>NUCLEOTIDE SEQUENCE [LARGE SCALE GENOMIC DNA]</scope>
    <source>
        <strain evidence="2">HL-2020</strain>
        <tissue evidence="2">Leaf</tissue>
    </source>
</reference>
<keyword evidence="3" id="KW-1185">Reference proteome</keyword>
<dbReference type="OrthoDB" id="6513042at2759"/>
<dbReference type="InterPro" id="IPR041679">
    <property type="entry name" value="DNA2/NAM7-like_C"/>
</dbReference>
<proteinExistence type="predicted"/>
<dbReference type="InterPro" id="IPR045055">
    <property type="entry name" value="DNA2/NAM7-like"/>
</dbReference>
<dbReference type="InterPro" id="IPR027417">
    <property type="entry name" value="P-loop_NTPase"/>
</dbReference>